<comment type="caution">
    <text evidence="1">The sequence shown here is derived from an EMBL/GenBank/DDBJ whole genome shotgun (WGS) entry which is preliminary data.</text>
</comment>
<protein>
    <submittedName>
        <fullName evidence="1">Uncharacterized protein</fullName>
    </submittedName>
</protein>
<proteinExistence type="predicted"/>
<dbReference type="EMBL" id="JADINA010000013">
    <property type="protein sequence ID" value="MBO8426038.1"/>
    <property type="molecule type" value="Genomic_DNA"/>
</dbReference>
<reference evidence="1" key="1">
    <citation type="submission" date="2020-10" db="EMBL/GenBank/DDBJ databases">
        <authorList>
            <person name="Gilroy R."/>
        </authorList>
    </citation>
    <scope>NUCLEOTIDE SEQUENCE</scope>
    <source>
        <strain evidence="1">17113</strain>
    </source>
</reference>
<reference evidence="1" key="2">
    <citation type="journal article" date="2021" name="PeerJ">
        <title>Extensive microbial diversity within the chicken gut microbiome revealed by metagenomics and culture.</title>
        <authorList>
            <person name="Gilroy R."/>
            <person name="Ravi A."/>
            <person name="Getino M."/>
            <person name="Pursley I."/>
            <person name="Horton D.L."/>
            <person name="Alikhan N.F."/>
            <person name="Baker D."/>
            <person name="Gharbi K."/>
            <person name="Hall N."/>
            <person name="Watson M."/>
            <person name="Adriaenssens E.M."/>
            <person name="Foster-Nyarko E."/>
            <person name="Jarju S."/>
            <person name="Secka A."/>
            <person name="Antonio M."/>
            <person name="Oren A."/>
            <person name="Chaudhuri R.R."/>
            <person name="La Ragione R."/>
            <person name="Hildebrand F."/>
            <person name="Pallen M.J."/>
        </authorList>
    </citation>
    <scope>NUCLEOTIDE SEQUENCE</scope>
    <source>
        <strain evidence="1">17113</strain>
    </source>
</reference>
<accession>A0A9D9GW46</accession>
<gene>
    <name evidence="1" type="ORF">IAC61_01810</name>
</gene>
<sequence length="63" mass="7042">MRDKKCPKYSTGIKGTIIIIIIDATPPIIPFKSVLITATELLKWEGVRIRLLIKKDSSLGHPL</sequence>
<dbReference type="AlphaFoldDB" id="A0A9D9GW46"/>
<evidence type="ECO:0000313" key="1">
    <source>
        <dbReference type="EMBL" id="MBO8426038.1"/>
    </source>
</evidence>
<evidence type="ECO:0000313" key="2">
    <source>
        <dbReference type="Proteomes" id="UP000823634"/>
    </source>
</evidence>
<organism evidence="1 2">
    <name type="scientific">Candidatus Alloenteromonas pullistercoris</name>
    <dbReference type="NCBI Taxonomy" id="2840785"/>
    <lineage>
        <taxon>Bacteria</taxon>
        <taxon>Bacillati</taxon>
        <taxon>Bacillota</taxon>
        <taxon>Bacillota incertae sedis</taxon>
        <taxon>Candidatus Alloenteromonas</taxon>
    </lineage>
</organism>
<dbReference type="Proteomes" id="UP000823634">
    <property type="component" value="Unassembled WGS sequence"/>
</dbReference>
<name>A0A9D9GW46_9FIRM</name>